<sequence length="434" mass="51660">MDLNLLKKYIEHSRNFYYQNPKNYNIILKNQIPEYNTEPIKKGKFIYITFADALRNQEGNNRLVNAKKLKIRINNNKLIDEFIVYNLKDVDTNFKNKFLHLLTNKKYFAWICKVYFINNKLKELDENDVLLWTDSDIDNIYQNGTLQLFNLCNNSEKGIVGFHHNFWLEKYFTKKSVFEYLNVCHESYYETQQAYGGILLVKKNQFTINIIEQWLQFCLNPLLFSDNNNKYNQHKEFIEHKHCQSIFSLLLKKNNIKTFPLPLWNNISTTNDIIALNSGYKNHAKPIIWSKGWHRNIETIYKDCQGKLLWNAARGKHQRVMIPNNTLYISTKILKQTFFDQQSSNQITTNPPPKNKKESTDENWESHIKLLAQKKREVAAHRKKLKLKKLQSKKQQQINQANNELQAVINSIPQKIINIWEPPKIINIWKNTQF</sequence>
<reference evidence="3" key="1">
    <citation type="journal article" date="2020" name="Nature">
        <title>Giant virus diversity and host interactions through global metagenomics.</title>
        <authorList>
            <person name="Schulz F."/>
            <person name="Roux S."/>
            <person name="Paez-Espino D."/>
            <person name="Jungbluth S."/>
            <person name="Walsh D.A."/>
            <person name="Denef V.J."/>
            <person name="McMahon K.D."/>
            <person name="Konstantinidis K.T."/>
            <person name="Eloe-Fadrosh E.A."/>
            <person name="Kyrpides N.C."/>
            <person name="Woyke T."/>
        </authorList>
    </citation>
    <scope>NUCLEOTIDE SEQUENCE</scope>
    <source>
        <strain evidence="3">GVMAG-S-ERX555907-63</strain>
    </source>
</reference>
<evidence type="ECO:0000313" key="3">
    <source>
        <dbReference type="EMBL" id="QHU22756.1"/>
    </source>
</evidence>
<organism evidence="3">
    <name type="scientific">viral metagenome</name>
    <dbReference type="NCBI Taxonomy" id="1070528"/>
    <lineage>
        <taxon>unclassified sequences</taxon>
        <taxon>metagenomes</taxon>
        <taxon>organismal metagenomes</taxon>
    </lineage>
</organism>
<protein>
    <recommendedName>
        <fullName evidence="4">Nucleotide-diphospho-sugar transferase domain-containing protein</fullName>
    </recommendedName>
</protein>
<evidence type="ECO:0000256" key="1">
    <source>
        <dbReference type="SAM" id="Coils"/>
    </source>
</evidence>
<dbReference type="EMBL" id="MN741017">
    <property type="protein sequence ID" value="QHU22756.1"/>
    <property type="molecule type" value="Genomic_DNA"/>
</dbReference>
<feature type="region of interest" description="Disordered" evidence="2">
    <location>
        <begin position="342"/>
        <end position="362"/>
    </location>
</feature>
<accession>A0A6C0L013</accession>
<proteinExistence type="predicted"/>
<keyword evidence="1" id="KW-0175">Coiled coil</keyword>
<evidence type="ECO:0000256" key="2">
    <source>
        <dbReference type="SAM" id="MobiDB-lite"/>
    </source>
</evidence>
<dbReference type="AlphaFoldDB" id="A0A6C0L013"/>
<feature type="coiled-coil region" evidence="1">
    <location>
        <begin position="371"/>
        <end position="411"/>
    </location>
</feature>
<name>A0A6C0L013_9ZZZZ</name>
<evidence type="ECO:0008006" key="4">
    <source>
        <dbReference type="Google" id="ProtNLM"/>
    </source>
</evidence>